<evidence type="ECO:0000313" key="3">
    <source>
        <dbReference type="EMBL" id="CAF0924904.1"/>
    </source>
</evidence>
<dbReference type="Proteomes" id="UP000663864">
    <property type="component" value="Unassembled WGS sequence"/>
</dbReference>
<protein>
    <submittedName>
        <fullName evidence="6">Uncharacterized protein</fullName>
    </submittedName>
</protein>
<gene>
    <name evidence="7" type="ORF">FNK824_LOCUS9546</name>
    <name evidence="6" type="ORF">JBS370_LOCUS1272</name>
    <name evidence="5" type="ORF">OTI717_LOCUS209</name>
    <name evidence="2" type="ORF">RFH988_LOCUS3727</name>
    <name evidence="4" type="ORF">SEV965_LOCUS12092</name>
    <name evidence="3" type="ORF">ZHD862_LOCUS8600</name>
</gene>
<evidence type="ECO:0000313" key="7">
    <source>
        <dbReference type="EMBL" id="CAF3706838.1"/>
    </source>
</evidence>
<dbReference type="EMBL" id="CAJNOO010000092">
    <property type="protein sequence ID" value="CAF0797105.1"/>
    <property type="molecule type" value="Genomic_DNA"/>
</dbReference>
<feature type="compositionally biased region" description="Polar residues" evidence="1">
    <location>
        <begin position="270"/>
        <end position="281"/>
    </location>
</feature>
<dbReference type="Proteomes" id="UP000663823">
    <property type="component" value="Unassembled WGS sequence"/>
</dbReference>
<evidence type="ECO:0000256" key="1">
    <source>
        <dbReference type="SAM" id="MobiDB-lite"/>
    </source>
</evidence>
<feature type="region of interest" description="Disordered" evidence="1">
    <location>
        <begin position="260"/>
        <end position="299"/>
    </location>
</feature>
<feature type="compositionally biased region" description="Polar residues" evidence="1">
    <location>
        <begin position="125"/>
        <end position="136"/>
    </location>
</feature>
<dbReference type="EMBL" id="CAJOAX010000006">
    <property type="protein sequence ID" value="CAF3475618.1"/>
    <property type="molecule type" value="Genomic_DNA"/>
</dbReference>
<organism evidence="6 8">
    <name type="scientific">Rotaria sordida</name>
    <dbReference type="NCBI Taxonomy" id="392033"/>
    <lineage>
        <taxon>Eukaryota</taxon>
        <taxon>Metazoa</taxon>
        <taxon>Spiralia</taxon>
        <taxon>Gnathifera</taxon>
        <taxon>Rotifera</taxon>
        <taxon>Eurotatoria</taxon>
        <taxon>Bdelloidea</taxon>
        <taxon>Philodinida</taxon>
        <taxon>Philodinidae</taxon>
        <taxon>Rotaria</taxon>
    </lineage>
</organism>
<comment type="caution">
    <text evidence="6">The sequence shown here is derived from an EMBL/GenBank/DDBJ whole genome shotgun (WGS) entry which is preliminary data.</text>
</comment>
<dbReference type="Proteomes" id="UP000663836">
    <property type="component" value="Unassembled WGS sequence"/>
</dbReference>
<name>A0A818KCD8_9BILA</name>
<dbReference type="Proteomes" id="UP000663882">
    <property type="component" value="Unassembled WGS sequence"/>
</dbReference>
<sequence length="313" mass="36146">MSLLTNEDLDFINEKNEINKFLFFIKEFNDTYKYDGTYGSITGDISNDVPPYPGEGEQFTDVYQTSDYETAITETYSNLASAVNFSQYFGNDEWSITCLPKSARNEPKSRIRKMLPGGKDDKFDGTSSTGTTTNQKRGFLNRIRAGVNTLVRDENNMLFGERSNYDMLQYEDEEDSVDADDLHRYAQQLRDLEDNDREINPEYLVLRDGKTVYAVHETDADGKTTLSTRKPIYDRFFDQTPDDEQIRKMKIFSRIKRTFSRNKQKDKDTQSITSPKSTYDTLNGDRKRNIKKSSSKYIDDGMTTTANSELLMN</sequence>
<dbReference type="Proteomes" id="UP000663874">
    <property type="component" value="Unassembled WGS sequence"/>
</dbReference>
<evidence type="ECO:0000313" key="4">
    <source>
        <dbReference type="EMBL" id="CAF1026736.1"/>
    </source>
</evidence>
<evidence type="ECO:0000313" key="2">
    <source>
        <dbReference type="EMBL" id="CAF0797105.1"/>
    </source>
</evidence>
<dbReference type="OrthoDB" id="10018566at2759"/>
<evidence type="ECO:0000313" key="8">
    <source>
        <dbReference type="Proteomes" id="UP000663836"/>
    </source>
</evidence>
<dbReference type="EMBL" id="CAJOBD010000041">
    <property type="protein sequence ID" value="CAF3549469.1"/>
    <property type="molecule type" value="Genomic_DNA"/>
</dbReference>
<dbReference type="EMBL" id="CAJNOU010000541">
    <property type="protein sequence ID" value="CAF1026736.1"/>
    <property type="molecule type" value="Genomic_DNA"/>
</dbReference>
<dbReference type="Proteomes" id="UP000663889">
    <property type="component" value="Unassembled WGS sequence"/>
</dbReference>
<reference evidence="6" key="1">
    <citation type="submission" date="2021-02" db="EMBL/GenBank/DDBJ databases">
        <authorList>
            <person name="Nowell W R."/>
        </authorList>
    </citation>
    <scope>NUCLEOTIDE SEQUENCE</scope>
</reference>
<dbReference type="EMBL" id="CAJNOT010000280">
    <property type="protein sequence ID" value="CAF0924904.1"/>
    <property type="molecule type" value="Genomic_DNA"/>
</dbReference>
<feature type="region of interest" description="Disordered" evidence="1">
    <location>
        <begin position="107"/>
        <end position="136"/>
    </location>
</feature>
<dbReference type="AlphaFoldDB" id="A0A818KCD8"/>
<evidence type="ECO:0000313" key="6">
    <source>
        <dbReference type="EMBL" id="CAF3549469.1"/>
    </source>
</evidence>
<proteinExistence type="predicted"/>
<evidence type="ECO:0000313" key="5">
    <source>
        <dbReference type="EMBL" id="CAF3475618.1"/>
    </source>
</evidence>
<accession>A0A818KCD8</accession>
<dbReference type="EMBL" id="CAJOBE010001010">
    <property type="protein sequence ID" value="CAF3706838.1"/>
    <property type="molecule type" value="Genomic_DNA"/>
</dbReference>